<evidence type="ECO:0000313" key="4">
    <source>
        <dbReference type="EMBL" id="GGB31909.1"/>
    </source>
</evidence>
<reference evidence="4" key="2">
    <citation type="submission" date="2020-09" db="EMBL/GenBank/DDBJ databases">
        <authorList>
            <person name="Sun Q."/>
            <person name="Zhou Y."/>
        </authorList>
    </citation>
    <scope>NUCLEOTIDE SEQUENCE</scope>
    <source>
        <strain evidence="4">CGMCC 1.12827</strain>
    </source>
</reference>
<keyword evidence="5" id="KW-1185">Reference proteome</keyword>
<dbReference type="Proteomes" id="UP000621454">
    <property type="component" value="Unassembled WGS sequence"/>
</dbReference>
<dbReference type="EMBL" id="BMGC01000011">
    <property type="protein sequence ID" value="GGB31909.1"/>
    <property type="molecule type" value="Genomic_DNA"/>
</dbReference>
<evidence type="ECO:0000256" key="2">
    <source>
        <dbReference type="SAM" id="Phobius"/>
    </source>
</evidence>
<feature type="domain" description="DUF4190" evidence="3">
    <location>
        <begin position="47"/>
        <end position="102"/>
    </location>
</feature>
<feature type="transmembrane region" description="Helical" evidence="2">
    <location>
        <begin position="47"/>
        <end position="71"/>
    </location>
</feature>
<evidence type="ECO:0000259" key="3">
    <source>
        <dbReference type="Pfam" id="PF13828"/>
    </source>
</evidence>
<feature type="region of interest" description="Disordered" evidence="1">
    <location>
        <begin position="1"/>
        <end position="40"/>
    </location>
</feature>
<keyword evidence="2" id="KW-0472">Membrane</keyword>
<organism evidence="4 5">
    <name type="scientific">Gordonia jinhuaensis</name>
    <dbReference type="NCBI Taxonomy" id="1517702"/>
    <lineage>
        <taxon>Bacteria</taxon>
        <taxon>Bacillati</taxon>
        <taxon>Actinomycetota</taxon>
        <taxon>Actinomycetes</taxon>
        <taxon>Mycobacteriales</taxon>
        <taxon>Gordoniaceae</taxon>
        <taxon>Gordonia</taxon>
    </lineage>
</organism>
<gene>
    <name evidence="4" type="ORF">GCM10011489_20180</name>
</gene>
<comment type="caution">
    <text evidence="4">The sequence shown here is derived from an EMBL/GenBank/DDBJ whole genome shotgun (WGS) entry which is preliminary data.</text>
</comment>
<accession>A0A916T4K1</accession>
<dbReference type="Pfam" id="PF13828">
    <property type="entry name" value="DUF4190"/>
    <property type="match status" value="1"/>
</dbReference>
<feature type="transmembrane region" description="Helical" evidence="2">
    <location>
        <begin position="83"/>
        <end position="110"/>
    </location>
</feature>
<name>A0A916T4K1_9ACTN</name>
<evidence type="ECO:0000256" key="1">
    <source>
        <dbReference type="SAM" id="MobiDB-lite"/>
    </source>
</evidence>
<feature type="compositionally biased region" description="Low complexity" evidence="1">
    <location>
        <begin position="13"/>
        <end position="34"/>
    </location>
</feature>
<dbReference type="AlphaFoldDB" id="A0A916T4K1"/>
<keyword evidence="2" id="KW-0812">Transmembrane</keyword>
<reference evidence="4" key="1">
    <citation type="journal article" date="2014" name="Int. J. Syst. Evol. Microbiol.">
        <title>Complete genome sequence of Corynebacterium casei LMG S-19264T (=DSM 44701T), isolated from a smear-ripened cheese.</title>
        <authorList>
            <consortium name="US DOE Joint Genome Institute (JGI-PGF)"/>
            <person name="Walter F."/>
            <person name="Albersmeier A."/>
            <person name="Kalinowski J."/>
            <person name="Ruckert C."/>
        </authorList>
    </citation>
    <scope>NUCLEOTIDE SEQUENCE</scope>
    <source>
        <strain evidence="4">CGMCC 1.12827</strain>
    </source>
</reference>
<protein>
    <recommendedName>
        <fullName evidence="3">DUF4190 domain-containing protein</fullName>
    </recommendedName>
</protein>
<dbReference type="InterPro" id="IPR025241">
    <property type="entry name" value="DUF4190"/>
</dbReference>
<sequence>MSNRSGQSRSEATGTRTSGTDSSTTHSDSNTDSGATTKTTPSRTNRLAIIALVLSFLGITSIFGVIAAYVARSQIRRTKEQGWSLTTAALWIGWIYIGAAVLCLVGYIWIVA</sequence>
<proteinExistence type="predicted"/>
<feature type="compositionally biased region" description="Polar residues" evidence="1">
    <location>
        <begin position="1"/>
        <end position="12"/>
    </location>
</feature>
<keyword evidence="2" id="KW-1133">Transmembrane helix</keyword>
<evidence type="ECO:0000313" key="5">
    <source>
        <dbReference type="Proteomes" id="UP000621454"/>
    </source>
</evidence>